<evidence type="ECO:0000313" key="1">
    <source>
        <dbReference type="EMBL" id="OQR84918.1"/>
    </source>
</evidence>
<organism evidence="1 2">
    <name type="scientific">Achlya hypogyna</name>
    <name type="common">Oomycete</name>
    <name type="synonym">Protoachlya hypogyna</name>
    <dbReference type="NCBI Taxonomy" id="1202772"/>
    <lineage>
        <taxon>Eukaryota</taxon>
        <taxon>Sar</taxon>
        <taxon>Stramenopiles</taxon>
        <taxon>Oomycota</taxon>
        <taxon>Saprolegniomycetes</taxon>
        <taxon>Saprolegniales</taxon>
        <taxon>Achlyaceae</taxon>
        <taxon>Achlya</taxon>
    </lineage>
</organism>
<sequence>MATRLNAASLAELVVGRPASFVAYVHQVQLETLKDKPHATLWVGDPAIAFFKLHAWAGDAAPVAARIAAGDIASFRDVYVKYYRGNKEGHLHASGVAVAVRHNQFRDHDSAESPSFTSVLPLLDWSKTLQSSGRSFGHVDVPVVKIKDLRENMLAHVVCRLRRAGPLDSADAVLYDGPEAGMALNVCHKTPAFLSLRYGAIVRLTHIVVSFNSLRQSLVANTTGESRVEYLDGVSEPVAPARMQPLEFDGFAEAEEAELNGHAIFRQVGIRHLILPFDWDDGPHGIYRLVEKYCVHCECALPEQPLDVQPRLYGRCTNLCGGKPRDAWRYRPLVLELVDVHGVSVHVHAQDVAIAALVGNIPAAQVVLPTDGLEHRVVVEALLRSLADCKHPLDIHVYCSVLGTGPHPAVFTLMGIP</sequence>
<name>A0A1V9YGU3_ACHHY</name>
<dbReference type="AlphaFoldDB" id="A0A1V9YGU3"/>
<gene>
    <name evidence="1" type="ORF">ACHHYP_12494</name>
</gene>
<comment type="caution">
    <text evidence="1">The sequence shown here is derived from an EMBL/GenBank/DDBJ whole genome shotgun (WGS) entry which is preliminary data.</text>
</comment>
<proteinExistence type="predicted"/>
<dbReference type="OrthoDB" id="72787at2759"/>
<dbReference type="Proteomes" id="UP000243579">
    <property type="component" value="Unassembled WGS sequence"/>
</dbReference>
<accession>A0A1V9YGU3</accession>
<evidence type="ECO:0000313" key="2">
    <source>
        <dbReference type="Proteomes" id="UP000243579"/>
    </source>
</evidence>
<reference evidence="1 2" key="1">
    <citation type="journal article" date="2014" name="Genome Biol. Evol.">
        <title>The secreted proteins of Achlya hypogyna and Thraustotheca clavata identify the ancestral oomycete secretome and reveal gene acquisitions by horizontal gene transfer.</title>
        <authorList>
            <person name="Misner I."/>
            <person name="Blouin N."/>
            <person name="Leonard G."/>
            <person name="Richards T.A."/>
            <person name="Lane C.E."/>
        </authorList>
    </citation>
    <scope>NUCLEOTIDE SEQUENCE [LARGE SCALE GENOMIC DNA]</scope>
    <source>
        <strain evidence="1 2">ATCC 48635</strain>
    </source>
</reference>
<dbReference type="EMBL" id="JNBR01001829">
    <property type="protein sequence ID" value="OQR84918.1"/>
    <property type="molecule type" value="Genomic_DNA"/>
</dbReference>
<protein>
    <submittedName>
        <fullName evidence="1">Uncharacterized protein</fullName>
    </submittedName>
</protein>
<keyword evidence="2" id="KW-1185">Reference proteome</keyword>